<gene>
    <name evidence="2" type="ORF">BG011_000447</name>
</gene>
<organism evidence="2 3">
    <name type="scientific">Mortierella polycephala</name>
    <dbReference type="NCBI Taxonomy" id="41804"/>
    <lineage>
        <taxon>Eukaryota</taxon>
        <taxon>Fungi</taxon>
        <taxon>Fungi incertae sedis</taxon>
        <taxon>Mucoromycota</taxon>
        <taxon>Mortierellomycotina</taxon>
        <taxon>Mortierellomycetes</taxon>
        <taxon>Mortierellales</taxon>
        <taxon>Mortierellaceae</taxon>
        <taxon>Mortierella</taxon>
    </lineage>
</organism>
<keyword evidence="3" id="KW-1185">Reference proteome</keyword>
<dbReference type="Pfam" id="PF14953">
    <property type="entry name" value="DUF4504"/>
    <property type="match status" value="1"/>
</dbReference>
<feature type="compositionally biased region" description="Acidic residues" evidence="1">
    <location>
        <begin position="309"/>
        <end position="318"/>
    </location>
</feature>
<feature type="region of interest" description="Disordered" evidence="1">
    <location>
        <begin position="208"/>
        <end position="236"/>
    </location>
</feature>
<name>A0A9P6PMF9_9FUNG</name>
<dbReference type="PANTHER" id="PTHR31366">
    <property type="entry name" value="UPF0739 PROTEIN C1ORF74"/>
    <property type="match status" value="1"/>
</dbReference>
<dbReference type="PANTHER" id="PTHR31366:SF2">
    <property type="entry name" value="UPF0739 PROTEIN C1ORF74"/>
    <property type="match status" value="1"/>
</dbReference>
<dbReference type="OrthoDB" id="2395010at2759"/>
<dbReference type="InterPro" id="IPR027850">
    <property type="entry name" value="DUF4504"/>
</dbReference>
<protein>
    <submittedName>
        <fullName evidence="2">Uncharacterized protein</fullName>
    </submittedName>
</protein>
<feature type="region of interest" description="Disordered" evidence="1">
    <location>
        <begin position="378"/>
        <end position="431"/>
    </location>
</feature>
<feature type="compositionally biased region" description="Low complexity" evidence="1">
    <location>
        <begin position="333"/>
        <end position="347"/>
    </location>
</feature>
<dbReference type="EMBL" id="JAAAJA010001092">
    <property type="protein sequence ID" value="KAG0248131.1"/>
    <property type="molecule type" value="Genomic_DNA"/>
</dbReference>
<dbReference type="Proteomes" id="UP000726737">
    <property type="component" value="Unassembled WGS sequence"/>
</dbReference>
<dbReference type="AlphaFoldDB" id="A0A9P6PMF9"/>
<sequence length="494" mass="55272">MVTTPFNEHDMQSDNNEKVMLEKGIFKAAMRIIRSALDQRINLSAQTALANDILCTAVGLRSASLVDQLFLNQNDVERIQSLFHHASRFNQLDLLCIGADYTYIIHRDLLLRDIQEYLSGSPKSRLQVFINADYRLSQPEIWPENRYRPLEEYVQNTLLPAIKFRIGTWGQAEQIHEVLPVPDTFSMVTLNGWLSGCPVNYVLPVPSNTPANGEDRDPLAQLSNHDGDGDEEEDVQGRNCLGSQDLVVTTVQLEPSEHVEELRDHSMMRFFYPANLAEKVMLSPVLAPATDPENPSEDDSERQEGRDDNDGEYVDASDVEYVSPKANNNAEPTTNKDTTTSTTNASSTATAISTGAAKATATTDSICLSDCSPDCMPGYSPALSSPQQQQQRNQQVPRQQSNSQSRSEHHLQSSTSESSSSSSTVNNIRPRSRRLPNSELFDLDLDYPLPFRNADISAAGRSFLHQLHMRFREQTVWKAWEVGQETVNLPIVFL</sequence>
<evidence type="ECO:0000313" key="2">
    <source>
        <dbReference type="EMBL" id="KAG0248131.1"/>
    </source>
</evidence>
<evidence type="ECO:0000313" key="3">
    <source>
        <dbReference type="Proteomes" id="UP000726737"/>
    </source>
</evidence>
<reference evidence="2" key="1">
    <citation type="journal article" date="2020" name="Fungal Divers.">
        <title>Resolving the Mortierellaceae phylogeny through synthesis of multi-gene phylogenetics and phylogenomics.</title>
        <authorList>
            <person name="Vandepol N."/>
            <person name="Liber J."/>
            <person name="Desiro A."/>
            <person name="Na H."/>
            <person name="Kennedy M."/>
            <person name="Barry K."/>
            <person name="Grigoriev I.V."/>
            <person name="Miller A.N."/>
            <person name="O'Donnell K."/>
            <person name="Stajich J.E."/>
            <person name="Bonito G."/>
        </authorList>
    </citation>
    <scope>NUCLEOTIDE SEQUENCE</scope>
    <source>
        <strain evidence="2">KOD948</strain>
    </source>
</reference>
<evidence type="ECO:0000256" key="1">
    <source>
        <dbReference type="SAM" id="MobiDB-lite"/>
    </source>
</evidence>
<feature type="compositionally biased region" description="Low complexity" evidence="1">
    <location>
        <begin position="413"/>
        <end position="424"/>
    </location>
</feature>
<feature type="compositionally biased region" description="Low complexity" evidence="1">
    <location>
        <begin position="384"/>
        <end position="405"/>
    </location>
</feature>
<accession>A0A9P6PMF9</accession>
<proteinExistence type="predicted"/>
<feature type="region of interest" description="Disordered" evidence="1">
    <location>
        <begin position="287"/>
        <end position="347"/>
    </location>
</feature>
<comment type="caution">
    <text evidence="2">The sequence shown here is derived from an EMBL/GenBank/DDBJ whole genome shotgun (WGS) entry which is preliminary data.</text>
</comment>